<proteinExistence type="predicted"/>
<feature type="region of interest" description="Disordered" evidence="1">
    <location>
        <begin position="302"/>
        <end position="344"/>
    </location>
</feature>
<organism evidence="2 3">
    <name type="scientific">Seminavis robusta</name>
    <dbReference type="NCBI Taxonomy" id="568900"/>
    <lineage>
        <taxon>Eukaryota</taxon>
        <taxon>Sar</taxon>
        <taxon>Stramenopiles</taxon>
        <taxon>Ochrophyta</taxon>
        <taxon>Bacillariophyta</taxon>
        <taxon>Bacillariophyceae</taxon>
        <taxon>Bacillariophycidae</taxon>
        <taxon>Naviculales</taxon>
        <taxon>Naviculaceae</taxon>
        <taxon>Seminavis</taxon>
    </lineage>
</organism>
<reference evidence="2" key="1">
    <citation type="submission" date="2020-06" db="EMBL/GenBank/DDBJ databases">
        <authorList>
            <consortium name="Plant Systems Biology data submission"/>
        </authorList>
    </citation>
    <scope>NUCLEOTIDE SEQUENCE</scope>
    <source>
        <strain evidence="2">D6</strain>
    </source>
</reference>
<feature type="compositionally biased region" description="Low complexity" evidence="1">
    <location>
        <begin position="314"/>
        <end position="326"/>
    </location>
</feature>
<keyword evidence="3" id="KW-1185">Reference proteome</keyword>
<name>A0A9N8DPZ7_9STRA</name>
<comment type="caution">
    <text evidence="2">The sequence shown here is derived from an EMBL/GenBank/DDBJ whole genome shotgun (WGS) entry which is preliminary data.</text>
</comment>
<feature type="region of interest" description="Disordered" evidence="1">
    <location>
        <begin position="66"/>
        <end position="142"/>
    </location>
</feature>
<evidence type="ECO:0000313" key="2">
    <source>
        <dbReference type="EMBL" id="CAB9506376.1"/>
    </source>
</evidence>
<gene>
    <name evidence="2" type="ORF">SEMRO_265_G102710.1</name>
</gene>
<feature type="compositionally biased region" description="Polar residues" evidence="1">
    <location>
        <begin position="302"/>
        <end position="313"/>
    </location>
</feature>
<sequence length="344" mass="36893">MGGGRLLDGTSMPRNEESLRANAVNVMMAMEETSVQARATAKYAPPQDNMVMFNLNVASLIHGSNGKGSDLSRMKASAGEAPLDPTTNRASGGVAIGVSDSGRDTGNGRQQPVHDGIGTSVSGQEEPPKKKQKKAPPKKKQLTAADLTRIRRAQFLAFCRWWSRTGDGSRVTTSTATRLTEKDSSAASIALVFNTAACPNYLIGALFHDPMSESSSPSFSWMEIDLKGTIVRKETTCRYGVDKESSSDDNGFDRLMKALVKRDTIATVATIDDWEDSIKMNDPVTTGRVVFLEQVPAWLSLSPDTGTSTTGRASLSSHGGSVSSDVGMRETKTSDTTEEEETTI</sequence>
<evidence type="ECO:0000313" key="3">
    <source>
        <dbReference type="Proteomes" id="UP001153069"/>
    </source>
</evidence>
<dbReference type="Proteomes" id="UP001153069">
    <property type="component" value="Unassembled WGS sequence"/>
</dbReference>
<dbReference type="EMBL" id="CAICTM010000264">
    <property type="protein sequence ID" value="CAB9506376.1"/>
    <property type="molecule type" value="Genomic_DNA"/>
</dbReference>
<protein>
    <submittedName>
        <fullName evidence="2">Uncharacterized protein</fullName>
    </submittedName>
</protein>
<evidence type="ECO:0000256" key="1">
    <source>
        <dbReference type="SAM" id="MobiDB-lite"/>
    </source>
</evidence>
<dbReference type="AlphaFoldDB" id="A0A9N8DPZ7"/>
<accession>A0A9N8DPZ7</accession>
<feature type="compositionally biased region" description="Basic residues" evidence="1">
    <location>
        <begin position="130"/>
        <end position="141"/>
    </location>
</feature>